<organism evidence="3 4">
    <name type="scientific">Peronospora matthiolae</name>
    <dbReference type="NCBI Taxonomy" id="2874970"/>
    <lineage>
        <taxon>Eukaryota</taxon>
        <taxon>Sar</taxon>
        <taxon>Stramenopiles</taxon>
        <taxon>Oomycota</taxon>
        <taxon>Peronosporomycetes</taxon>
        <taxon>Peronosporales</taxon>
        <taxon>Peronosporaceae</taxon>
        <taxon>Peronospora</taxon>
    </lineage>
</organism>
<dbReference type="Gene3D" id="1.20.1050.10">
    <property type="match status" value="1"/>
</dbReference>
<evidence type="ECO:0000259" key="1">
    <source>
        <dbReference type="PROSITE" id="PS50404"/>
    </source>
</evidence>
<dbReference type="InterPro" id="IPR050213">
    <property type="entry name" value="GST_superfamily"/>
</dbReference>
<dbReference type="CDD" id="cd03192">
    <property type="entry name" value="GST_C_Sigma_like"/>
    <property type="match status" value="1"/>
</dbReference>
<feature type="domain" description="GST N-terminal" evidence="1">
    <location>
        <begin position="3"/>
        <end position="80"/>
    </location>
</feature>
<sequence length="200" mass="22214">MVQHLKLTYFDIKGRAELSRMLFHYGDVAFVDERPSPAEFGAMKPSLPNGQLPVLEVDGVVYAQSMAIARYAAKMAGLYPSDPVKALKSDMLSYTIAELNTECTDFLFFTPDESEKTKKMNAYIEKSVPKMLAVLEKLVEGKFLLGDSISFADVQTFDYVENGIKSIFPSFEVTAFPKLEALIKNVASDPKIAAYLAKSK</sequence>
<dbReference type="PROSITE" id="PS50405">
    <property type="entry name" value="GST_CTER"/>
    <property type="match status" value="1"/>
</dbReference>
<gene>
    <name evidence="3" type="ORF">PM001_LOCUS20497</name>
</gene>
<evidence type="ECO:0000259" key="2">
    <source>
        <dbReference type="PROSITE" id="PS50405"/>
    </source>
</evidence>
<proteinExistence type="predicted"/>
<dbReference type="SFLD" id="SFLDS00019">
    <property type="entry name" value="Glutathione_Transferase_(cytos"/>
    <property type="match status" value="1"/>
</dbReference>
<dbReference type="Gene3D" id="3.40.30.10">
    <property type="entry name" value="Glutaredoxin"/>
    <property type="match status" value="1"/>
</dbReference>
<accession>A0AAV1UP04</accession>
<dbReference type="GO" id="GO:0004364">
    <property type="term" value="F:glutathione transferase activity"/>
    <property type="evidence" value="ECO:0007669"/>
    <property type="project" value="TreeGrafter"/>
</dbReference>
<feature type="domain" description="GST C-terminal" evidence="2">
    <location>
        <begin position="82"/>
        <end position="200"/>
    </location>
</feature>
<dbReference type="Proteomes" id="UP001162060">
    <property type="component" value="Unassembled WGS sequence"/>
</dbReference>
<reference evidence="3" key="1">
    <citation type="submission" date="2024-01" db="EMBL/GenBank/DDBJ databases">
        <authorList>
            <person name="Webb A."/>
        </authorList>
    </citation>
    <scope>NUCLEOTIDE SEQUENCE</scope>
    <source>
        <strain evidence="3">Pm1</strain>
    </source>
</reference>
<dbReference type="InterPro" id="IPR004045">
    <property type="entry name" value="Glutathione_S-Trfase_N"/>
</dbReference>
<dbReference type="CDD" id="cd03039">
    <property type="entry name" value="GST_N_Sigma_like"/>
    <property type="match status" value="1"/>
</dbReference>
<evidence type="ECO:0000313" key="4">
    <source>
        <dbReference type="Proteomes" id="UP001162060"/>
    </source>
</evidence>
<dbReference type="SUPFAM" id="SSF47616">
    <property type="entry name" value="GST C-terminal domain-like"/>
    <property type="match status" value="1"/>
</dbReference>
<dbReference type="Pfam" id="PF02798">
    <property type="entry name" value="GST_N"/>
    <property type="match status" value="1"/>
</dbReference>
<protein>
    <recommendedName>
        <fullName evidence="5">Glutathione S-transferase</fullName>
    </recommendedName>
</protein>
<dbReference type="PANTHER" id="PTHR11571">
    <property type="entry name" value="GLUTATHIONE S-TRANSFERASE"/>
    <property type="match status" value="1"/>
</dbReference>
<dbReference type="InterPro" id="IPR010987">
    <property type="entry name" value="Glutathione-S-Trfase_C-like"/>
</dbReference>
<dbReference type="GO" id="GO:0006749">
    <property type="term" value="P:glutathione metabolic process"/>
    <property type="evidence" value="ECO:0007669"/>
    <property type="project" value="TreeGrafter"/>
</dbReference>
<dbReference type="AlphaFoldDB" id="A0AAV1UP04"/>
<evidence type="ECO:0008006" key="5">
    <source>
        <dbReference type="Google" id="ProtNLM"/>
    </source>
</evidence>
<dbReference type="InterPro" id="IPR040079">
    <property type="entry name" value="Glutathione_S-Trfase"/>
</dbReference>
<evidence type="ECO:0000313" key="3">
    <source>
        <dbReference type="EMBL" id="CAK7935347.1"/>
    </source>
</evidence>
<name>A0AAV1UP04_9STRA</name>
<dbReference type="SUPFAM" id="SSF52833">
    <property type="entry name" value="Thioredoxin-like"/>
    <property type="match status" value="1"/>
</dbReference>
<dbReference type="PANTHER" id="PTHR11571:SF150">
    <property type="entry name" value="GLUTATHIONE S-TRANSFERASE"/>
    <property type="match status" value="1"/>
</dbReference>
<dbReference type="PROSITE" id="PS50404">
    <property type="entry name" value="GST_NTER"/>
    <property type="match status" value="1"/>
</dbReference>
<dbReference type="EMBL" id="CAKLBY020000221">
    <property type="protein sequence ID" value="CAK7935347.1"/>
    <property type="molecule type" value="Genomic_DNA"/>
</dbReference>
<dbReference type="Pfam" id="PF14497">
    <property type="entry name" value="GST_C_3"/>
    <property type="match status" value="1"/>
</dbReference>
<dbReference type="InterPro" id="IPR036249">
    <property type="entry name" value="Thioredoxin-like_sf"/>
</dbReference>
<dbReference type="SFLD" id="SFLDG00363">
    <property type="entry name" value="AMPS_(cytGST):_Alpha-__Mu-__Pi"/>
    <property type="match status" value="1"/>
</dbReference>
<comment type="caution">
    <text evidence="3">The sequence shown here is derived from an EMBL/GenBank/DDBJ whole genome shotgun (WGS) entry which is preliminary data.</text>
</comment>
<dbReference type="InterPro" id="IPR036282">
    <property type="entry name" value="Glutathione-S-Trfase_C_sf"/>
</dbReference>
<dbReference type="InterPro" id="IPR004046">
    <property type="entry name" value="GST_C"/>
</dbReference>
<dbReference type="SFLD" id="SFLDG01205">
    <property type="entry name" value="AMPS.1"/>
    <property type="match status" value="1"/>
</dbReference>